<dbReference type="EMBL" id="CACRYJ010000014">
    <property type="protein sequence ID" value="VZO35587.1"/>
    <property type="molecule type" value="Genomic_DNA"/>
</dbReference>
<keyword evidence="3" id="KW-1185">Reference proteome</keyword>
<comment type="caution">
    <text evidence="2">The sequence shown here is derived from an EMBL/GenBank/DDBJ whole genome shotgun (WGS) entry which is preliminary data.</text>
</comment>
<dbReference type="InterPro" id="IPR050266">
    <property type="entry name" value="AB_hydrolase_sf"/>
</dbReference>
<dbReference type="Gene3D" id="3.40.50.1820">
    <property type="entry name" value="alpha/beta hydrolase"/>
    <property type="match status" value="1"/>
</dbReference>
<feature type="domain" description="AB hydrolase-1" evidence="1">
    <location>
        <begin position="24"/>
        <end position="235"/>
    </location>
</feature>
<dbReference type="EC" id="1.11.1.18" evidence="2"/>
<dbReference type="GO" id="GO:0019806">
    <property type="term" value="F:bromide peroxidase activity"/>
    <property type="evidence" value="ECO:0007669"/>
    <property type="project" value="UniProtKB-EC"/>
</dbReference>
<dbReference type="InterPro" id="IPR000073">
    <property type="entry name" value="AB_hydrolase_1"/>
</dbReference>
<sequence length="255" mass="28025">MGGDGPEVVFLSNPLADPVRWSEPVRPRLQALGYRVTTFEHRCVGLDWRSAVACATEFVRSQPDPVAVVGWSQGGAVAQEVALALPEHVTCAALLATYGRQNEVDKTFQECWDLLAQGGDELAPLRLAMSLLTAFPPARLADDTFVARMRQTGSESAGRPDPARRRRSAQFIATYQDRLEALTRVRVPTLVMAFALDADTFARRAREVAEAIPDADFMELPGLGHAAPISDPDRVWPPVLEFLQRHHTDRTARGA</sequence>
<dbReference type="InterPro" id="IPR029058">
    <property type="entry name" value="AB_hydrolase_fold"/>
</dbReference>
<evidence type="ECO:0000313" key="2">
    <source>
        <dbReference type="EMBL" id="VZO35587.1"/>
    </source>
</evidence>
<evidence type="ECO:0000313" key="3">
    <source>
        <dbReference type="Proteomes" id="UP000419743"/>
    </source>
</evidence>
<dbReference type="RefSeq" id="WP_156739479.1">
    <property type="nucleotide sequence ID" value="NZ_CACRYJ010000014.1"/>
</dbReference>
<organism evidence="2 3">
    <name type="scientific">Occultella aeris</name>
    <dbReference type="NCBI Taxonomy" id="2761496"/>
    <lineage>
        <taxon>Bacteria</taxon>
        <taxon>Bacillati</taxon>
        <taxon>Actinomycetota</taxon>
        <taxon>Actinomycetes</taxon>
        <taxon>Micrococcales</taxon>
        <taxon>Ruaniaceae</taxon>
        <taxon>Occultella</taxon>
    </lineage>
</organism>
<evidence type="ECO:0000259" key="1">
    <source>
        <dbReference type="Pfam" id="PF12697"/>
    </source>
</evidence>
<proteinExistence type="predicted"/>
<name>A0A7M4DF94_9MICO</name>
<protein>
    <submittedName>
        <fullName evidence="2">Non-heme bromoperoxidase BpoC</fullName>
        <ecNumber evidence="2">1.11.1.18</ecNumber>
    </submittedName>
</protein>
<gene>
    <name evidence="2" type="primary">bpoC_3</name>
    <name evidence="2" type="ORF">HALOF300_00785</name>
</gene>
<dbReference type="PANTHER" id="PTHR43798">
    <property type="entry name" value="MONOACYLGLYCEROL LIPASE"/>
    <property type="match status" value="1"/>
</dbReference>
<dbReference type="Proteomes" id="UP000419743">
    <property type="component" value="Unassembled WGS sequence"/>
</dbReference>
<accession>A0A7M4DF94</accession>
<keyword evidence="2" id="KW-0560">Oxidoreductase</keyword>
<dbReference type="Pfam" id="PF12697">
    <property type="entry name" value="Abhydrolase_6"/>
    <property type="match status" value="1"/>
</dbReference>
<dbReference type="AlphaFoldDB" id="A0A7M4DF94"/>
<dbReference type="SUPFAM" id="SSF53474">
    <property type="entry name" value="alpha/beta-Hydrolases"/>
    <property type="match status" value="1"/>
</dbReference>
<keyword evidence="2" id="KW-0575">Peroxidase</keyword>
<reference evidence="2 3" key="1">
    <citation type="submission" date="2019-11" db="EMBL/GenBank/DDBJ databases">
        <authorList>
            <person name="Criscuolo A."/>
        </authorList>
    </citation>
    <scope>NUCLEOTIDE SEQUENCE [LARGE SCALE GENOMIC DNA]</scope>
    <source>
        <strain evidence="2">CIP111667</strain>
    </source>
</reference>